<name>A0A8C2T1B9_COTJA</name>
<dbReference type="InterPro" id="IPR018114">
    <property type="entry name" value="TRYPSIN_HIS"/>
</dbReference>
<keyword evidence="6 8" id="KW-0720">Serine protease</keyword>
<reference evidence="10" key="2">
    <citation type="submission" date="2025-08" db="UniProtKB">
        <authorList>
            <consortium name="Ensembl"/>
        </authorList>
    </citation>
    <scope>IDENTIFICATION</scope>
</reference>
<dbReference type="GO" id="GO:0006508">
    <property type="term" value="P:proteolysis"/>
    <property type="evidence" value="ECO:0007669"/>
    <property type="project" value="UniProtKB-KW"/>
</dbReference>
<feature type="domain" description="Peptidase S1" evidence="9">
    <location>
        <begin position="123"/>
        <end position="367"/>
    </location>
</feature>
<dbReference type="InterPro" id="IPR001254">
    <property type="entry name" value="Trypsin_dom"/>
</dbReference>
<dbReference type="InterPro" id="IPR009003">
    <property type="entry name" value="Peptidase_S1_PA"/>
</dbReference>
<dbReference type="Gene3D" id="2.40.10.10">
    <property type="entry name" value="Trypsin-like serine proteases"/>
    <property type="match status" value="2"/>
</dbReference>
<dbReference type="PRINTS" id="PR00722">
    <property type="entry name" value="CHYMOTRYPSIN"/>
</dbReference>
<evidence type="ECO:0000256" key="8">
    <source>
        <dbReference type="RuleBase" id="RU363034"/>
    </source>
</evidence>
<dbReference type="SUPFAM" id="SSF50494">
    <property type="entry name" value="Trypsin-like serine proteases"/>
    <property type="match status" value="1"/>
</dbReference>
<dbReference type="InterPro" id="IPR043504">
    <property type="entry name" value="Peptidase_S1_PA_chymotrypsin"/>
</dbReference>
<dbReference type="PANTHER" id="PTHR24252">
    <property type="entry name" value="ACROSIN-RELATED"/>
    <property type="match status" value="1"/>
</dbReference>
<dbReference type="Proteomes" id="UP000694412">
    <property type="component" value="Chromosome Z"/>
</dbReference>
<reference evidence="10" key="3">
    <citation type="submission" date="2025-09" db="UniProtKB">
        <authorList>
            <consortium name="Ensembl"/>
        </authorList>
    </citation>
    <scope>IDENTIFICATION</scope>
</reference>
<organism evidence="10 11">
    <name type="scientific">Coturnix japonica</name>
    <name type="common">Japanese quail</name>
    <name type="synonym">Coturnix coturnix japonica</name>
    <dbReference type="NCBI Taxonomy" id="93934"/>
    <lineage>
        <taxon>Eukaryota</taxon>
        <taxon>Metazoa</taxon>
        <taxon>Chordata</taxon>
        <taxon>Craniata</taxon>
        <taxon>Vertebrata</taxon>
        <taxon>Euteleostomi</taxon>
        <taxon>Archelosauria</taxon>
        <taxon>Archosauria</taxon>
        <taxon>Dinosauria</taxon>
        <taxon>Saurischia</taxon>
        <taxon>Theropoda</taxon>
        <taxon>Coelurosauria</taxon>
        <taxon>Aves</taxon>
        <taxon>Neognathae</taxon>
        <taxon>Galloanserae</taxon>
        <taxon>Galliformes</taxon>
        <taxon>Phasianidae</taxon>
        <taxon>Perdicinae</taxon>
        <taxon>Coturnix</taxon>
    </lineage>
</organism>
<dbReference type="InterPro" id="IPR033116">
    <property type="entry name" value="TRYPSIN_SER"/>
</dbReference>
<evidence type="ECO:0000256" key="5">
    <source>
        <dbReference type="ARBA" id="ARBA00022801"/>
    </source>
</evidence>
<dbReference type="SMART" id="SM00020">
    <property type="entry name" value="Tryp_SPc"/>
    <property type="match status" value="1"/>
</dbReference>
<keyword evidence="11" id="KW-1185">Reference proteome</keyword>
<dbReference type="PROSITE" id="PS00134">
    <property type="entry name" value="TRYPSIN_HIS"/>
    <property type="match status" value="1"/>
</dbReference>
<dbReference type="Ensembl" id="ENSCJPT00005010120.1">
    <property type="protein sequence ID" value="ENSCJPP00005006420.1"/>
    <property type="gene ID" value="ENSCJPG00005006003.1"/>
</dbReference>
<sequence length="431" mass="47127">MHILPSDTHGAAHLPHHPPLTSWITQLRGQLSTHGPPLGWHSPWNRRTDGAVTSALRATAASVATKPGVLGCRAMMIVPRGAMVPLLPLVVLLAACRPGYGYTGACNTCGTRPMAYQYGASRVVGGTDASPGAWPWIVSLQSTWYVGTGHICGGSLITPQWVLTAAHCFDHASPDTPWHVVIGGHNLKQLGPEAVVRSVVRVIPHEYYHRDSMANDIALLELDQPVQCSYYIELACVPDNSVRVSELTDCYVAGWGHMGMRSLQEYVEPYRVLQEARVHLIDLNICNSSHWYAGAIHSHNICAGYPQGGIDTCQGDSGGPLMCKDKTADYFWLIGVTSWGKGCGRAQQPGVYASTQYFRNWILVQMGLLPAEAPTSTPYPVYVTTSYQRPKPTYSTPIRPCPFPRQKLLDFFNMLQELLQSLGGKKARLAA</sequence>
<evidence type="ECO:0000259" key="9">
    <source>
        <dbReference type="PROSITE" id="PS50240"/>
    </source>
</evidence>
<evidence type="ECO:0000256" key="7">
    <source>
        <dbReference type="ARBA" id="ARBA00023157"/>
    </source>
</evidence>
<accession>A0A8C2T1B9</accession>
<dbReference type="AlphaFoldDB" id="A0A8C2T1B9"/>
<dbReference type="EC" id="3.4.21.10" evidence="2"/>
<keyword evidence="7" id="KW-1015">Disulfide bond</keyword>
<dbReference type="GeneTree" id="ENSGT00940000162777"/>
<comment type="catalytic activity">
    <reaction evidence="1">
        <text>Preferential cleavage: Arg-|-Xaa, Lys-|-Xaa.</text>
        <dbReference type="EC" id="3.4.21.10"/>
    </reaction>
</comment>
<reference evidence="10" key="1">
    <citation type="submission" date="2015-11" db="EMBL/GenBank/DDBJ databases">
        <authorList>
            <consortium name="International Coturnix japonica Genome Analysis Consortium"/>
            <person name="Warren W."/>
            <person name="Burt D.W."/>
            <person name="Antin P.B."/>
            <person name="Lanford R."/>
            <person name="Gros J."/>
            <person name="Wilson R.K."/>
        </authorList>
    </citation>
    <scope>NUCLEOTIDE SEQUENCE [LARGE SCALE GENOMIC DNA]</scope>
</reference>
<proteinExistence type="predicted"/>
<dbReference type="GO" id="GO:0004252">
    <property type="term" value="F:serine-type endopeptidase activity"/>
    <property type="evidence" value="ECO:0007669"/>
    <property type="project" value="InterPro"/>
</dbReference>
<dbReference type="PROSITE" id="PS50240">
    <property type="entry name" value="TRYPSIN_DOM"/>
    <property type="match status" value="1"/>
</dbReference>
<dbReference type="PROSITE" id="PS00135">
    <property type="entry name" value="TRYPSIN_SER"/>
    <property type="match status" value="1"/>
</dbReference>
<gene>
    <name evidence="10" type="primary">LOC107306626</name>
</gene>
<keyword evidence="4 8" id="KW-0645">Protease</keyword>
<dbReference type="CDD" id="cd00190">
    <property type="entry name" value="Tryp_SPc"/>
    <property type="match status" value="1"/>
</dbReference>
<dbReference type="PANTHER" id="PTHR24252:SF8">
    <property type="entry name" value="ACROSIN"/>
    <property type="match status" value="1"/>
</dbReference>
<evidence type="ECO:0000313" key="11">
    <source>
        <dbReference type="Proteomes" id="UP000694412"/>
    </source>
</evidence>
<dbReference type="GO" id="GO:0007340">
    <property type="term" value="P:acrosome reaction"/>
    <property type="evidence" value="ECO:0007669"/>
    <property type="project" value="TreeGrafter"/>
</dbReference>
<keyword evidence="5 8" id="KW-0378">Hydrolase</keyword>
<evidence type="ECO:0000256" key="1">
    <source>
        <dbReference type="ARBA" id="ARBA00001656"/>
    </source>
</evidence>
<evidence type="ECO:0000256" key="6">
    <source>
        <dbReference type="ARBA" id="ARBA00022825"/>
    </source>
</evidence>
<dbReference type="FunFam" id="2.40.10.10:FF:000003">
    <property type="entry name" value="Transmembrane serine protease 3"/>
    <property type="match status" value="1"/>
</dbReference>
<dbReference type="Pfam" id="PF00089">
    <property type="entry name" value="Trypsin"/>
    <property type="match status" value="1"/>
</dbReference>
<evidence type="ECO:0000313" key="10">
    <source>
        <dbReference type="Ensembl" id="ENSCJPP00005006420.1"/>
    </source>
</evidence>
<evidence type="ECO:0000256" key="3">
    <source>
        <dbReference type="ARBA" id="ARBA00017161"/>
    </source>
</evidence>
<protein>
    <recommendedName>
        <fullName evidence="3">Acrosin</fullName>
        <ecNumber evidence="2">3.4.21.10</ecNumber>
    </recommendedName>
</protein>
<evidence type="ECO:0000256" key="2">
    <source>
        <dbReference type="ARBA" id="ARBA00012050"/>
    </source>
</evidence>
<dbReference type="InterPro" id="IPR001314">
    <property type="entry name" value="Peptidase_S1A"/>
</dbReference>
<evidence type="ECO:0000256" key="4">
    <source>
        <dbReference type="ARBA" id="ARBA00022670"/>
    </source>
</evidence>